<comment type="similarity">
    <text evidence="1">Belongs to the cullin family.</text>
</comment>
<name>A0A2K3PAV5_TRIPR</name>
<reference evidence="3 4" key="2">
    <citation type="journal article" date="2017" name="Front. Plant Sci.">
        <title>Gene Classification and Mining of Molecular Markers Useful in Red Clover (Trifolium pratense) Breeding.</title>
        <authorList>
            <person name="Istvanek J."/>
            <person name="Dluhosova J."/>
            <person name="Dluhos P."/>
            <person name="Patkova L."/>
            <person name="Nedelnik J."/>
            <person name="Repkova J."/>
        </authorList>
    </citation>
    <scope>NUCLEOTIDE SEQUENCE [LARGE SCALE GENOMIC DNA]</scope>
    <source>
        <strain evidence="4">cv. Tatra</strain>
        <tissue evidence="3">Young leaves</tissue>
    </source>
</reference>
<protein>
    <submittedName>
        <fullName evidence="3">Cullin-1-like protein</fullName>
    </submittedName>
</protein>
<dbReference type="InterPro" id="IPR045093">
    <property type="entry name" value="Cullin"/>
</dbReference>
<dbReference type="InterPro" id="IPR001373">
    <property type="entry name" value="Cullin_N"/>
</dbReference>
<accession>A0A2K3PAV5</accession>
<reference evidence="3 4" key="1">
    <citation type="journal article" date="2014" name="Am. J. Bot.">
        <title>Genome assembly and annotation for red clover (Trifolium pratense; Fabaceae).</title>
        <authorList>
            <person name="Istvanek J."/>
            <person name="Jaros M."/>
            <person name="Krenek A."/>
            <person name="Repkova J."/>
        </authorList>
    </citation>
    <scope>NUCLEOTIDE SEQUENCE [LARGE SCALE GENOMIC DNA]</scope>
    <source>
        <strain evidence="4">cv. Tatra</strain>
        <tissue evidence="3">Young leaves</tissue>
    </source>
</reference>
<dbReference type="Pfam" id="PF00888">
    <property type="entry name" value="Cullin"/>
    <property type="match status" value="1"/>
</dbReference>
<dbReference type="Gene3D" id="1.20.1310.10">
    <property type="entry name" value="Cullin Repeats"/>
    <property type="match status" value="3"/>
</dbReference>
<evidence type="ECO:0000313" key="4">
    <source>
        <dbReference type="Proteomes" id="UP000236291"/>
    </source>
</evidence>
<dbReference type="PANTHER" id="PTHR11932">
    <property type="entry name" value="CULLIN"/>
    <property type="match status" value="1"/>
</dbReference>
<dbReference type="AlphaFoldDB" id="A0A2K3PAV5"/>
<dbReference type="STRING" id="57577.A0A2K3PAV5"/>
<evidence type="ECO:0000313" key="3">
    <source>
        <dbReference type="EMBL" id="PNY12407.1"/>
    </source>
</evidence>
<comment type="caution">
    <text evidence="3">The sequence shown here is derived from an EMBL/GenBank/DDBJ whole genome shotgun (WGS) entry which is preliminary data.</text>
</comment>
<dbReference type="GO" id="GO:0006511">
    <property type="term" value="P:ubiquitin-dependent protein catabolic process"/>
    <property type="evidence" value="ECO:0007669"/>
    <property type="project" value="InterPro"/>
</dbReference>
<dbReference type="EMBL" id="ASHM01005256">
    <property type="protein sequence ID" value="PNY12407.1"/>
    <property type="molecule type" value="Genomic_DNA"/>
</dbReference>
<dbReference type="Proteomes" id="UP000236291">
    <property type="component" value="Unassembled WGS sequence"/>
</dbReference>
<dbReference type="InterPro" id="IPR016159">
    <property type="entry name" value="Cullin_repeat-like_dom_sf"/>
</dbReference>
<organism evidence="3 4">
    <name type="scientific">Trifolium pratense</name>
    <name type="common">Red clover</name>
    <dbReference type="NCBI Taxonomy" id="57577"/>
    <lineage>
        <taxon>Eukaryota</taxon>
        <taxon>Viridiplantae</taxon>
        <taxon>Streptophyta</taxon>
        <taxon>Embryophyta</taxon>
        <taxon>Tracheophyta</taxon>
        <taxon>Spermatophyta</taxon>
        <taxon>Magnoliopsida</taxon>
        <taxon>eudicotyledons</taxon>
        <taxon>Gunneridae</taxon>
        <taxon>Pentapetalae</taxon>
        <taxon>rosids</taxon>
        <taxon>fabids</taxon>
        <taxon>Fabales</taxon>
        <taxon>Fabaceae</taxon>
        <taxon>Papilionoideae</taxon>
        <taxon>50 kb inversion clade</taxon>
        <taxon>NPAAA clade</taxon>
        <taxon>Hologalegina</taxon>
        <taxon>IRL clade</taxon>
        <taxon>Trifolieae</taxon>
        <taxon>Trifolium</taxon>
    </lineage>
</organism>
<dbReference type="GO" id="GO:0031625">
    <property type="term" value="F:ubiquitin protein ligase binding"/>
    <property type="evidence" value="ECO:0007669"/>
    <property type="project" value="InterPro"/>
</dbReference>
<feature type="domain" description="Cullin N-terminal" evidence="2">
    <location>
        <begin position="129"/>
        <end position="285"/>
    </location>
</feature>
<proteinExistence type="inferred from homology"/>
<evidence type="ECO:0000259" key="2">
    <source>
        <dbReference type="Pfam" id="PF00888"/>
    </source>
</evidence>
<gene>
    <name evidence="3" type="ORF">L195_g009037</name>
</gene>
<evidence type="ECO:0000256" key="1">
    <source>
        <dbReference type="ARBA" id="ARBA00006019"/>
    </source>
</evidence>
<sequence>MDQRRIIGFDKGWERIEIGIAKLIREVEGSPNTEFSSEEYMMLTIYNMCGYGQHGFSQNLYDECEETIPHGFSQNLCDECKETIRYGFSQNLWEKCQNLYAKWKETIQHGVSRNLCDKCEETIRHGFSQNCYDKCKETIRHDFSPNLYDKCKETIDEFNRSNVLPFLSGKLDELLLRELVQRMLIHKTFVTRLSHLFAVLKRYIVARSLPPLNKLGLSSFRDVVFMEVHANATKAVIDLIRKDRAGEQIDKLLLKNVIDIFVEIGMGDIELLDETANDYKRKAEPEPEPEPLAKTCETMFDIKAFKKSIEGLITLNYIRQEGQVVQIEKDTKITEVV</sequence>
<dbReference type="SUPFAM" id="SSF74788">
    <property type="entry name" value="Cullin repeat-like"/>
    <property type="match status" value="1"/>
</dbReference>